<gene>
    <name evidence="1" type="primary">tusB</name>
    <name evidence="1" type="ORF">LNL84_15220</name>
</gene>
<dbReference type="NCBIfam" id="TIGR03011">
    <property type="entry name" value="sulf_tusB_dsrH"/>
    <property type="match status" value="1"/>
</dbReference>
<dbReference type="PANTHER" id="PTHR37526:SF1">
    <property type="entry name" value="PROTEIN TUSB"/>
    <property type="match status" value="1"/>
</dbReference>
<dbReference type="InterPro" id="IPR007215">
    <property type="entry name" value="Sulphur_relay_TusB/DsrH"/>
</dbReference>
<dbReference type="RefSeq" id="WP_244358406.1">
    <property type="nucleotide sequence ID" value="NZ_JAJNNZ010000013.1"/>
</dbReference>
<comment type="caution">
    <text evidence="1">The sequence shown here is derived from an EMBL/GenBank/DDBJ whole genome shotgun (WGS) entry which is preliminary data.</text>
</comment>
<reference evidence="1" key="1">
    <citation type="submission" date="2021-11" db="EMBL/GenBank/DDBJ databases">
        <title>Vibrio ZSDE26 sp. nov. and Vibrio ZSDZ34 sp. nov., isolated from coastal seawater in Qingdao.</title>
        <authorList>
            <person name="Zhang P."/>
        </authorList>
    </citation>
    <scope>NUCLEOTIDE SEQUENCE</scope>
    <source>
        <strain evidence="1">ZSDZ34</strain>
    </source>
</reference>
<dbReference type="Pfam" id="PF04077">
    <property type="entry name" value="DsrH"/>
    <property type="match status" value="1"/>
</dbReference>
<keyword evidence="2" id="KW-1185">Reference proteome</keyword>
<dbReference type="AlphaFoldDB" id="A0A9X1WEX6"/>
<evidence type="ECO:0000313" key="2">
    <source>
        <dbReference type="Proteomes" id="UP001139488"/>
    </source>
</evidence>
<sequence>MLHIIKSRDGFEAAKSYSCDQDTFLLIEDAVYLAICSEFKQQGTKESNVNVYALENDIEARGLTRLLGCEVKLVDYKGFVSLTAKQENSITWQ</sequence>
<dbReference type="GO" id="GO:0002143">
    <property type="term" value="P:tRNA wobble position uridine thiolation"/>
    <property type="evidence" value="ECO:0007669"/>
    <property type="project" value="InterPro"/>
</dbReference>
<dbReference type="Gene3D" id="3.40.1260.10">
    <property type="entry name" value="DsrEFH-like"/>
    <property type="match status" value="1"/>
</dbReference>
<name>A0A9X1WEX6_9VIBR</name>
<accession>A0A9X1WEX6</accession>
<dbReference type="GO" id="GO:1990228">
    <property type="term" value="C:sulfurtransferase complex"/>
    <property type="evidence" value="ECO:0007669"/>
    <property type="project" value="TreeGrafter"/>
</dbReference>
<dbReference type="EMBL" id="JAJNNZ010000013">
    <property type="protein sequence ID" value="MCJ2378170.1"/>
    <property type="molecule type" value="Genomic_DNA"/>
</dbReference>
<dbReference type="InterPro" id="IPR027396">
    <property type="entry name" value="DsrEFH-like"/>
</dbReference>
<dbReference type="PANTHER" id="PTHR37526">
    <property type="entry name" value="PROTEIN TUSB"/>
    <property type="match status" value="1"/>
</dbReference>
<evidence type="ECO:0000313" key="1">
    <source>
        <dbReference type="EMBL" id="MCJ2378170.1"/>
    </source>
</evidence>
<dbReference type="SUPFAM" id="SSF75169">
    <property type="entry name" value="DsrEFH-like"/>
    <property type="match status" value="1"/>
</dbReference>
<dbReference type="Proteomes" id="UP001139488">
    <property type="component" value="Unassembled WGS sequence"/>
</dbReference>
<organism evidence="1 2">
    <name type="scientific">Vibrio gelatinilyticus</name>
    <dbReference type="NCBI Taxonomy" id="2893468"/>
    <lineage>
        <taxon>Bacteria</taxon>
        <taxon>Pseudomonadati</taxon>
        <taxon>Pseudomonadota</taxon>
        <taxon>Gammaproteobacteria</taxon>
        <taxon>Vibrionales</taxon>
        <taxon>Vibrionaceae</taxon>
        <taxon>Vibrio</taxon>
    </lineage>
</organism>
<proteinExistence type="predicted"/>
<protein>
    <submittedName>
        <fullName evidence="1">Sulfurtransferase complex subunit TusB</fullName>
    </submittedName>
</protein>